<proteinExistence type="predicted"/>
<comment type="caution">
    <text evidence="3">The sequence shown here is derived from an EMBL/GenBank/DDBJ whole genome shotgun (WGS) entry which is preliminary data.</text>
</comment>
<protein>
    <recommendedName>
        <fullName evidence="2">G domain-containing protein</fullName>
    </recommendedName>
</protein>
<dbReference type="InterPro" id="IPR052807">
    <property type="entry name" value="Mito_transl_resp_regulator"/>
</dbReference>
<feature type="region of interest" description="Disordered" evidence="1">
    <location>
        <begin position="114"/>
        <end position="136"/>
    </location>
</feature>
<dbReference type="SUPFAM" id="SSF52540">
    <property type="entry name" value="P-loop containing nucleoside triphosphate hydrolases"/>
    <property type="match status" value="1"/>
</dbReference>
<evidence type="ECO:0000313" key="4">
    <source>
        <dbReference type="Proteomes" id="UP001620645"/>
    </source>
</evidence>
<gene>
    <name evidence="3" type="ORF">niasHS_014570</name>
</gene>
<keyword evidence="4" id="KW-1185">Reference proteome</keyword>
<reference evidence="3 4" key="1">
    <citation type="submission" date="2024-10" db="EMBL/GenBank/DDBJ databases">
        <authorList>
            <person name="Kim D."/>
        </authorList>
    </citation>
    <scope>NUCLEOTIDE SEQUENCE [LARGE SCALE GENOMIC DNA]</scope>
    <source>
        <strain evidence="3">Taebaek</strain>
    </source>
</reference>
<dbReference type="CDD" id="cd01855">
    <property type="entry name" value="YqeH"/>
    <property type="match status" value="1"/>
</dbReference>
<organism evidence="3 4">
    <name type="scientific">Heterodera schachtii</name>
    <name type="common">Sugarbeet cyst nematode worm</name>
    <name type="synonym">Tylenchus schachtii</name>
    <dbReference type="NCBI Taxonomy" id="97005"/>
    <lineage>
        <taxon>Eukaryota</taxon>
        <taxon>Metazoa</taxon>
        <taxon>Ecdysozoa</taxon>
        <taxon>Nematoda</taxon>
        <taxon>Chromadorea</taxon>
        <taxon>Rhabditida</taxon>
        <taxon>Tylenchina</taxon>
        <taxon>Tylenchomorpha</taxon>
        <taxon>Tylenchoidea</taxon>
        <taxon>Heteroderidae</taxon>
        <taxon>Heteroderinae</taxon>
        <taxon>Heterodera</taxon>
    </lineage>
</organism>
<dbReference type="Proteomes" id="UP001620645">
    <property type="component" value="Unassembled WGS sequence"/>
</dbReference>
<dbReference type="Gene3D" id="3.40.50.300">
    <property type="entry name" value="P-loop containing nucleotide triphosphate hydrolases"/>
    <property type="match status" value="1"/>
</dbReference>
<evidence type="ECO:0000259" key="2">
    <source>
        <dbReference type="Pfam" id="PF01926"/>
    </source>
</evidence>
<sequence length="851" mass="95781">MISSIEMFSSLCPSVVRHKCLRCSARTLAFSCHNLSDYLSAAQPSSRSQKAREILKRHQYALKQRPKKWKGAEFGTFVEQMDSIAAKCYLGNNIDQFASLARAKSESEAKMEALAERKLSRKRSRESSDSANAPLLPYDAKTNPAIFAVAENENEENDPTFSSDEEKGFFVCEDPFQDEYAAGSTAELPEEEMTEVPFAYFGNVNEAVENIEFQLPGQSPENKKALSIKEQNEVLANEEVGDWLSNYGETVPTEGEANIRRTTLENAKCAGCGANFHCHNPSLPGFMPLELYQEVEKNANQLPKYQRTDYLCRRCYLLKEHNFLLNLNVSPVDYESMMGHLKMVHEALILLIVDMTDMEASINRQLPSIIGSKKPMIVVGNKIDLLPPDFHKGYLRHFLASLKAAMHKAGVAQQFNILKYLLLSAKTGFGVEDLITNIYQKWVSPRGSIRSDIYVVGSTNAGKSTLFNAFLQSDLCKVRAMDLVERVTTSIWPGTTLSLLKFPIMNPSTQQLEVRRRRLLAMQAWKKKESLMLRSAFSTTKHPKYVVLQGIIGSSFREWEENKQPVSVDKTIKYFDGQLENADEIAQIEGNGPKKRPSMNLNDFTFKLGNWCFDTPGTVNSGQLLDLFTLDELINVVPRSIITPRIFSLKMCHSLLIGGLVRIDLLEIDTQSITHQPTVFLTVFASNRLRIELMDTPRVDGFLRRFNGHPSLGAPIGGPKRMDKFPKLEPCDFVVQNEGAFNEEESGFADVVFSSVGWALLTSSADSVKIRAWTPAGKGLLLRQPPLLPYAAKYRGQRQPGTDTYRTRPLQHCETFSDTQRSERPKRIVGENYKAPPTAGQITEYVNFDFD</sequence>
<dbReference type="AlphaFoldDB" id="A0ABD2IRF6"/>
<dbReference type="InterPro" id="IPR006073">
    <property type="entry name" value="GTP-bd"/>
</dbReference>
<feature type="domain" description="G" evidence="2">
    <location>
        <begin position="453"/>
        <end position="504"/>
    </location>
</feature>
<name>A0ABD2IRF6_HETSC</name>
<evidence type="ECO:0000313" key="3">
    <source>
        <dbReference type="EMBL" id="KAL3078788.1"/>
    </source>
</evidence>
<dbReference type="Pfam" id="PF01926">
    <property type="entry name" value="MMR_HSR1"/>
    <property type="match status" value="1"/>
</dbReference>
<evidence type="ECO:0000256" key="1">
    <source>
        <dbReference type="SAM" id="MobiDB-lite"/>
    </source>
</evidence>
<dbReference type="InterPro" id="IPR027417">
    <property type="entry name" value="P-loop_NTPase"/>
</dbReference>
<dbReference type="PANTHER" id="PTHR46406:SF1">
    <property type="entry name" value="NITRIC OXIDE-ASSOCIATED PROTEIN 1"/>
    <property type="match status" value="1"/>
</dbReference>
<accession>A0ABD2IRF6</accession>
<dbReference type="EMBL" id="JBICCN010000309">
    <property type="protein sequence ID" value="KAL3078788.1"/>
    <property type="molecule type" value="Genomic_DNA"/>
</dbReference>
<dbReference type="PANTHER" id="PTHR46406">
    <property type="entry name" value="NITRIC OXIDE-ASSOCIATED PROTEIN 1"/>
    <property type="match status" value="1"/>
</dbReference>